<gene>
    <name evidence="1" type="ordered locus">KSE_37550</name>
</gene>
<evidence type="ECO:0000313" key="1">
    <source>
        <dbReference type="EMBL" id="BAJ29554.1"/>
    </source>
</evidence>
<dbReference type="EMBL" id="AP010968">
    <property type="protein sequence ID" value="BAJ29554.1"/>
    <property type="molecule type" value="Genomic_DNA"/>
</dbReference>
<reference evidence="1 2" key="1">
    <citation type="journal article" date="2010" name="DNA Res.">
        <title>Genome sequence of Kitasatospora setae NBRC 14216T: an evolutionary snapshot of the family Streptomycetaceae.</title>
        <authorList>
            <person name="Ichikawa N."/>
            <person name="Oguchi A."/>
            <person name="Ikeda H."/>
            <person name="Ishikawa J."/>
            <person name="Kitani S."/>
            <person name="Watanabe Y."/>
            <person name="Nakamura S."/>
            <person name="Katano Y."/>
            <person name="Kishi E."/>
            <person name="Sasagawa M."/>
            <person name="Ankai A."/>
            <person name="Fukui S."/>
            <person name="Hashimoto Y."/>
            <person name="Kamata S."/>
            <person name="Otoguro M."/>
            <person name="Tanikawa S."/>
            <person name="Nihira T."/>
            <person name="Horinouchi S."/>
            <person name="Ohnishi Y."/>
            <person name="Hayakawa M."/>
            <person name="Kuzuyama T."/>
            <person name="Arisawa A."/>
            <person name="Nomoto F."/>
            <person name="Miura H."/>
            <person name="Takahashi Y."/>
            <person name="Fujita N."/>
        </authorList>
    </citation>
    <scope>NUCLEOTIDE SEQUENCE [LARGE SCALE GENOMIC DNA]</scope>
    <source>
        <strain evidence="2">ATCC 33774 / DSM 43861 / JCM 3304 / KCC A-0304 / NBRC 14216 / KM-6054</strain>
    </source>
</reference>
<sequence>MRAPRIQCPDCDRPVALMPTRRAGYGIVHDHKRDRRSLSLCTGSMRQLPLTDAVLWQDALPGLPGAPGQAADAPPTLF</sequence>
<organism evidence="1 2">
    <name type="scientific">Kitasatospora setae (strain ATCC 33774 / DSM 43861 / JCM 3304 / KCC A-0304 / NBRC 14216 / KM-6054)</name>
    <name type="common">Streptomyces setae</name>
    <dbReference type="NCBI Taxonomy" id="452652"/>
    <lineage>
        <taxon>Bacteria</taxon>
        <taxon>Bacillati</taxon>
        <taxon>Actinomycetota</taxon>
        <taxon>Actinomycetes</taxon>
        <taxon>Kitasatosporales</taxon>
        <taxon>Streptomycetaceae</taxon>
        <taxon>Kitasatospora</taxon>
    </lineage>
</organism>
<dbReference type="Proteomes" id="UP000007076">
    <property type="component" value="Chromosome"/>
</dbReference>
<protein>
    <submittedName>
        <fullName evidence="1">Uncharacterized protein</fullName>
    </submittedName>
</protein>
<keyword evidence="2" id="KW-1185">Reference proteome</keyword>
<accession>E4NEC3</accession>
<name>E4NEC3_KITSK</name>
<dbReference type="RefSeq" id="WP_014136860.1">
    <property type="nucleotide sequence ID" value="NC_016109.1"/>
</dbReference>
<proteinExistence type="predicted"/>
<dbReference type="eggNOG" id="ENOG5031YRY">
    <property type="taxonomic scope" value="Bacteria"/>
</dbReference>
<dbReference type="PATRIC" id="fig|452652.3.peg.3752"/>
<evidence type="ECO:0000313" key="2">
    <source>
        <dbReference type="Proteomes" id="UP000007076"/>
    </source>
</evidence>
<dbReference type="HOGENOM" id="CLU_197463_0_0_11"/>
<dbReference type="KEGG" id="ksk:KSE_37550"/>
<dbReference type="AlphaFoldDB" id="E4NEC3"/>